<sequence>MAETIILKEHEICPKKDRCEHYVGCYGTKEGRNGEFRCSYFKEKLKINTSTDLLEEHIKKNKLEIIHG</sequence>
<dbReference type="AlphaFoldDB" id="A0A1V5ZM46"/>
<proteinExistence type="predicted"/>
<gene>
    <name evidence="1" type="ORF">BWY04_01024</name>
</gene>
<evidence type="ECO:0000313" key="1">
    <source>
        <dbReference type="EMBL" id="OQB41138.1"/>
    </source>
</evidence>
<reference evidence="1" key="1">
    <citation type="submission" date="2017-02" db="EMBL/GenBank/DDBJ databases">
        <title>Delving into the versatile metabolic prowess of the omnipresent phylum Bacteroidetes.</title>
        <authorList>
            <person name="Nobu M.K."/>
            <person name="Mei R."/>
            <person name="Narihiro T."/>
            <person name="Kuroda K."/>
            <person name="Liu W.-T."/>
        </authorList>
    </citation>
    <scope>NUCLEOTIDE SEQUENCE</scope>
    <source>
        <strain evidence="1">ADurb.Bin160</strain>
    </source>
</reference>
<name>A0A1V5ZM46_9BACT</name>
<accession>A0A1V5ZM46</accession>
<dbReference type="Proteomes" id="UP000485621">
    <property type="component" value="Unassembled WGS sequence"/>
</dbReference>
<comment type="caution">
    <text evidence="1">The sequence shown here is derived from an EMBL/GenBank/DDBJ whole genome shotgun (WGS) entry which is preliminary data.</text>
</comment>
<dbReference type="EMBL" id="MWDB01000023">
    <property type="protein sequence ID" value="OQB41138.1"/>
    <property type="molecule type" value="Genomic_DNA"/>
</dbReference>
<protein>
    <submittedName>
        <fullName evidence="1">Uncharacterized protein</fullName>
    </submittedName>
</protein>
<organism evidence="1">
    <name type="scientific">candidate division CPR1 bacterium ADurb.Bin160</name>
    <dbReference type="NCBI Taxonomy" id="1852826"/>
    <lineage>
        <taxon>Bacteria</taxon>
        <taxon>candidate division CPR1</taxon>
    </lineage>
</organism>